<dbReference type="AlphaFoldDB" id="A0A382KKJ4"/>
<proteinExistence type="predicted"/>
<organism evidence="1">
    <name type="scientific">marine metagenome</name>
    <dbReference type="NCBI Taxonomy" id="408172"/>
    <lineage>
        <taxon>unclassified sequences</taxon>
        <taxon>metagenomes</taxon>
        <taxon>ecological metagenomes</taxon>
    </lineage>
</organism>
<accession>A0A382KKJ4</accession>
<sequence length="172" mass="20003">MPYDNFRLAKYLYSYNYIPVNYDGILIGTSASMNLDSSKIVNRNVYNLSIDGGNISESKLIADIAFSKGQFSLVVFTNHPYMIRDFGPKTPYLNPREYYGALGNIQLLKEYFHWAAARLDLYHNFYKVDENGVFDYEYHISSVTEFQSNPGPFDEEPSYIFDERALDEYKQL</sequence>
<feature type="non-terminal residue" evidence="1">
    <location>
        <position position="172"/>
    </location>
</feature>
<evidence type="ECO:0000313" key="1">
    <source>
        <dbReference type="EMBL" id="SVC25000.1"/>
    </source>
</evidence>
<name>A0A382KKJ4_9ZZZZ</name>
<gene>
    <name evidence="1" type="ORF">METZ01_LOCUS277854</name>
</gene>
<reference evidence="1" key="1">
    <citation type="submission" date="2018-05" db="EMBL/GenBank/DDBJ databases">
        <authorList>
            <person name="Lanie J.A."/>
            <person name="Ng W.-L."/>
            <person name="Kazmierczak K.M."/>
            <person name="Andrzejewski T.M."/>
            <person name="Davidsen T.M."/>
            <person name="Wayne K.J."/>
            <person name="Tettelin H."/>
            <person name="Glass J.I."/>
            <person name="Rusch D."/>
            <person name="Podicherti R."/>
            <person name="Tsui H.-C.T."/>
            <person name="Winkler M.E."/>
        </authorList>
    </citation>
    <scope>NUCLEOTIDE SEQUENCE</scope>
</reference>
<protein>
    <submittedName>
        <fullName evidence="1">Uncharacterized protein</fullName>
    </submittedName>
</protein>
<dbReference type="EMBL" id="UINC01081293">
    <property type="protein sequence ID" value="SVC25000.1"/>
    <property type="molecule type" value="Genomic_DNA"/>
</dbReference>